<name>A0A9P0E2E0_NEZVI</name>
<comment type="subcellular location">
    <subcellularLocation>
        <location evidence="1 6">Membrane</location>
        <topology evidence="1 6">Multi-pass membrane protein</topology>
    </subcellularLocation>
</comment>
<proteinExistence type="inferred from homology"/>
<feature type="transmembrane region" description="Helical" evidence="6">
    <location>
        <begin position="304"/>
        <end position="329"/>
    </location>
</feature>
<feature type="transmembrane region" description="Helical" evidence="6">
    <location>
        <begin position="231"/>
        <end position="252"/>
    </location>
</feature>
<dbReference type="GO" id="GO:0005254">
    <property type="term" value="F:chloride channel activity"/>
    <property type="evidence" value="ECO:0007669"/>
    <property type="project" value="TreeGrafter"/>
</dbReference>
<feature type="transmembrane region" description="Helical" evidence="6">
    <location>
        <begin position="389"/>
        <end position="408"/>
    </location>
</feature>
<keyword evidence="4 6" id="KW-1133">Transmembrane helix</keyword>
<keyword evidence="5 6" id="KW-0472">Membrane</keyword>
<evidence type="ECO:0000256" key="6">
    <source>
        <dbReference type="RuleBase" id="RU280814"/>
    </source>
</evidence>
<feature type="transmembrane region" description="Helical" evidence="6">
    <location>
        <begin position="341"/>
        <end position="362"/>
    </location>
</feature>
<sequence>MDQYLDKKEGDKNFPPSYIVIKFNRKIKHETAKWLVEKITKEKKKGGAELLVRCHPSGNDSNLIIHVSAHNKALLGLAEDLEVRKRDKHGNLREFTMDELSEFTDVDGMDEFLTTSEKQTIVRHEIENIRALSNESNIMGYPHYSLYEGQSIMMACLYYGIIKKMYPLHDEEAVRKLGARWYKRLFEQQPYDEIRVYFGESVALYFQFIGFYTISLIGPTLLGFLQMVVDPGAVAVFSILNVVCATLFLEFWRRKCSELAYLWGTISMTSFDEPRPNFRGTMGVDAVTGKLLPQAPRFKTHIKMYCVSLPLVFVCMIGAFIIMLLSFWVEDQLRTIPNTPMWIIYAPSVIYAGLIYAMNMVYRRFANFLTEWENHRTQSQFDRHRVTKLVLFEFVNNFMSLFYIAFIIQDMDLLRYQLATLLIVLQAINNIQEAILPFVLRCYSNKFASLRSKSSSSSLDSKKTDIKKLIEAIGVKELDPEDSRIKQAITEGMMEQYDDPYDDYLEMFVQFGYVYLFSAVYPMAAFWAVFNNVIEIRCDAFKLCRVYQRPIARKVKDTGAWQRAFQALSTLSVVTNCALLSLNPALKSQGHDLKPETWFLIFVGLEHLLLGCRQIIHYAIPDKPEWVRLALARGNYKAKQALKLQSSFKSLNGNYSPQKKWKSSFERVTKVLRQSPVFKE</sequence>
<organism evidence="8 9">
    <name type="scientific">Nezara viridula</name>
    <name type="common">Southern green stink bug</name>
    <name type="synonym">Cimex viridulus</name>
    <dbReference type="NCBI Taxonomy" id="85310"/>
    <lineage>
        <taxon>Eukaryota</taxon>
        <taxon>Metazoa</taxon>
        <taxon>Ecdysozoa</taxon>
        <taxon>Arthropoda</taxon>
        <taxon>Hexapoda</taxon>
        <taxon>Insecta</taxon>
        <taxon>Pterygota</taxon>
        <taxon>Neoptera</taxon>
        <taxon>Paraneoptera</taxon>
        <taxon>Hemiptera</taxon>
        <taxon>Heteroptera</taxon>
        <taxon>Panheteroptera</taxon>
        <taxon>Pentatomomorpha</taxon>
        <taxon>Pentatomoidea</taxon>
        <taxon>Pentatomidae</taxon>
        <taxon>Pentatominae</taxon>
        <taxon>Nezara</taxon>
    </lineage>
</organism>
<dbReference type="AlphaFoldDB" id="A0A9P0E2E0"/>
<dbReference type="InterPro" id="IPR007632">
    <property type="entry name" value="Anoctamin"/>
</dbReference>
<evidence type="ECO:0000313" key="8">
    <source>
        <dbReference type="EMBL" id="CAH1390461.1"/>
    </source>
</evidence>
<evidence type="ECO:0000256" key="4">
    <source>
        <dbReference type="ARBA" id="ARBA00022989"/>
    </source>
</evidence>
<protein>
    <recommendedName>
        <fullName evidence="6">Anoctamin</fullName>
    </recommendedName>
</protein>
<reference evidence="8" key="1">
    <citation type="submission" date="2022-01" db="EMBL/GenBank/DDBJ databases">
        <authorList>
            <person name="King R."/>
        </authorList>
    </citation>
    <scope>NUCLEOTIDE SEQUENCE</scope>
</reference>
<feature type="domain" description="Anoctamin transmembrane" evidence="7">
    <location>
        <begin position="194"/>
        <end position="633"/>
    </location>
</feature>
<evidence type="ECO:0000256" key="3">
    <source>
        <dbReference type="ARBA" id="ARBA00022692"/>
    </source>
</evidence>
<gene>
    <name evidence="8" type="ORF">NEZAVI_LOCUS1662</name>
</gene>
<dbReference type="InterPro" id="IPR049452">
    <property type="entry name" value="Anoctamin_TM"/>
</dbReference>
<evidence type="ECO:0000259" key="7">
    <source>
        <dbReference type="Pfam" id="PF04547"/>
    </source>
</evidence>
<dbReference type="OrthoDB" id="296386at2759"/>
<keyword evidence="9" id="KW-1185">Reference proteome</keyword>
<feature type="transmembrane region" description="Helical" evidence="6">
    <location>
        <begin position="511"/>
        <end position="530"/>
    </location>
</feature>
<evidence type="ECO:0000256" key="1">
    <source>
        <dbReference type="ARBA" id="ARBA00004141"/>
    </source>
</evidence>
<comment type="caution">
    <text evidence="6">Lacks conserved residue(s) required for the propagation of feature annotation.</text>
</comment>
<feature type="transmembrane region" description="Helical" evidence="6">
    <location>
        <begin position="202"/>
        <end position="225"/>
    </location>
</feature>
<evidence type="ECO:0000256" key="2">
    <source>
        <dbReference type="ARBA" id="ARBA00009671"/>
    </source>
</evidence>
<evidence type="ECO:0000256" key="5">
    <source>
        <dbReference type="ARBA" id="ARBA00023136"/>
    </source>
</evidence>
<accession>A0A9P0E2E0</accession>
<dbReference type="EMBL" id="OV725077">
    <property type="protein sequence ID" value="CAH1390461.1"/>
    <property type="molecule type" value="Genomic_DNA"/>
</dbReference>
<dbReference type="Pfam" id="PF04547">
    <property type="entry name" value="Anoctamin"/>
    <property type="match status" value="1"/>
</dbReference>
<keyword evidence="3 6" id="KW-0812">Transmembrane</keyword>
<comment type="similarity">
    <text evidence="2 6">Belongs to the anoctamin family.</text>
</comment>
<dbReference type="Proteomes" id="UP001152798">
    <property type="component" value="Chromosome 1"/>
</dbReference>
<dbReference type="PANTHER" id="PTHR12308:SF74">
    <property type="entry name" value="ANOCTAMIN"/>
    <property type="match status" value="1"/>
</dbReference>
<dbReference type="PANTHER" id="PTHR12308">
    <property type="entry name" value="ANOCTAMIN"/>
    <property type="match status" value="1"/>
</dbReference>
<dbReference type="GO" id="GO:0005886">
    <property type="term" value="C:plasma membrane"/>
    <property type="evidence" value="ECO:0007669"/>
    <property type="project" value="TreeGrafter"/>
</dbReference>
<evidence type="ECO:0000313" key="9">
    <source>
        <dbReference type="Proteomes" id="UP001152798"/>
    </source>
</evidence>